<reference evidence="1 2" key="1">
    <citation type="submission" date="2019-05" db="EMBL/GenBank/DDBJ databases">
        <title>Novel genomic isolates of S.pyogenes and S.dysgalactiae subsp. equisimilis associated to necrotising fasciitis (NSTI).</title>
        <authorList>
            <person name="Barrantes I."/>
        </authorList>
    </citation>
    <scope>NUCLEOTIDE SEQUENCE [LARGE SCALE GENOMIC DNA]</scope>
    <source>
        <strain evidence="1 2">SPY6028</strain>
    </source>
</reference>
<dbReference type="InterPro" id="IPR012341">
    <property type="entry name" value="6hp_glycosidase-like_sf"/>
</dbReference>
<proteinExistence type="predicted"/>
<evidence type="ECO:0000313" key="2">
    <source>
        <dbReference type="Proteomes" id="UP000316580"/>
    </source>
</evidence>
<evidence type="ECO:0000313" key="1">
    <source>
        <dbReference type="EMBL" id="TNY48670.1"/>
    </source>
</evidence>
<dbReference type="GO" id="GO:0031179">
    <property type="term" value="P:peptide modification"/>
    <property type="evidence" value="ECO:0007669"/>
    <property type="project" value="InterPro"/>
</dbReference>
<dbReference type="AlphaFoldDB" id="A0A660A8M1"/>
<dbReference type="Pfam" id="PF05147">
    <property type="entry name" value="LANC_like"/>
    <property type="match status" value="1"/>
</dbReference>
<name>A0A660A8M1_STRPY</name>
<accession>A0A660A8M1</accession>
<dbReference type="EMBL" id="VCID01000054">
    <property type="protein sequence ID" value="TNY48670.1"/>
    <property type="molecule type" value="Genomic_DNA"/>
</dbReference>
<dbReference type="Proteomes" id="UP000316580">
    <property type="component" value="Unassembled WGS sequence"/>
</dbReference>
<dbReference type="GO" id="GO:0005975">
    <property type="term" value="P:carbohydrate metabolic process"/>
    <property type="evidence" value="ECO:0007669"/>
    <property type="project" value="InterPro"/>
</dbReference>
<organism evidence="1 2">
    <name type="scientific">Streptococcus pyogenes</name>
    <dbReference type="NCBI Taxonomy" id="1314"/>
    <lineage>
        <taxon>Bacteria</taxon>
        <taxon>Bacillati</taxon>
        <taxon>Bacillota</taxon>
        <taxon>Bacilli</taxon>
        <taxon>Lactobacillales</taxon>
        <taxon>Streptococcaceae</taxon>
        <taxon>Streptococcus</taxon>
    </lineage>
</organism>
<dbReference type="SUPFAM" id="SSF158745">
    <property type="entry name" value="LanC-like"/>
    <property type="match status" value="1"/>
</dbReference>
<dbReference type="InterPro" id="IPR007822">
    <property type="entry name" value="LANC-like"/>
</dbReference>
<dbReference type="RefSeq" id="WP_331279736.1">
    <property type="nucleotide sequence ID" value="NZ_VCID01000054.1"/>
</dbReference>
<gene>
    <name evidence="1" type="ORF">FGO82_00210</name>
</gene>
<sequence length="128" mass="15069">AYQILGEEQYLVSLNKILKTLETTKNLIETSDMPVFLGKGGLTYLYFSLWKRLKLPQYQKLFLDIIKEFSSQSLEEQNIDYISGVYGLLVVLCNIYNVEQNKTVYHLITRISEFIIDNVKKEDDKVYW</sequence>
<protein>
    <submittedName>
        <fullName evidence="1">Type 2 lantipeptide synthetase LanM</fullName>
    </submittedName>
</protein>
<dbReference type="Gene3D" id="1.50.10.10">
    <property type="match status" value="1"/>
</dbReference>
<comment type="caution">
    <text evidence="1">The sequence shown here is derived from an EMBL/GenBank/DDBJ whole genome shotgun (WGS) entry which is preliminary data.</text>
</comment>
<feature type="non-terminal residue" evidence="1">
    <location>
        <position position="128"/>
    </location>
</feature>
<feature type="non-terminal residue" evidence="1">
    <location>
        <position position="1"/>
    </location>
</feature>